<dbReference type="AlphaFoldDB" id="E0D6T1"/>
<reference evidence="10" key="1">
    <citation type="journal article" date="2011" name="Protist">
        <title>Compartmentalization of a Glycolytic Enzyme in Diplonema, a Non-kinetoplastid Euglenozoan.</title>
        <authorList>
            <person name="Makiuchi T."/>
            <person name="Annoura T."/>
            <person name="Hashimoto M."/>
            <person name="Hashimoto T."/>
            <person name="Aoki T."/>
            <person name="Nara T."/>
        </authorList>
    </citation>
    <scope>NUCLEOTIDE SEQUENCE</scope>
    <source>
        <strain evidence="10">ATCC 50162</strain>
    </source>
</reference>
<sequence length="374" mass="40765">MSARIEVLKSHLSPYAGLQTPFRDELIATARKLCTTGKGLLAADESQGSCDKRFKPIGLPNNEENRRRYRALMLGAEGLEQYISGVIFQEETLTQKYDDGRSFPELCNSLGIVPGIKTDKGLVDAVGGAPGEQATQGLDNYEKRAAEYYAQGARFCKWRNTYKIQNGTVSEYLIHHNAETLAKYAQLSQKQGLVPIVEPEVMIDGNHDIAACQAVSQRVWAEVVRALHAHGVIFEGMLLKPNMVVYGSDCGTVGEPVEVARATLTTLARTLPASVPGIFFLSGGLSESNASAYLSAMNACTDLPRPWAVRFSYARALQASALKAWGGKEENKAVARKVLLHRAKMNSLATLGKYNPGEDSKGAKESLYIKGNTY</sequence>
<dbReference type="FunFam" id="3.20.20.70:FF:000140">
    <property type="entry name" value="Fructose-bisphosphate aldolase"/>
    <property type="match status" value="1"/>
</dbReference>
<evidence type="ECO:0000313" key="10">
    <source>
        <dbReference type="EMBL" id="BAJ18123.1"/>
    </source>
</evidence>
<organism evidence="10">
    <name type="scientific">Diplonema papillatum</name>
    <dbReference type="NCBI Taxonomy" id="91374"/>
    <lineage>
        <taxon>Eukaryota</taxon>
        <taxon>Discoba</taxon>
        <taxon>Euglenozoa</taxon>
        <taxon>Diplonemea</taxon>
        <taxon>Diplonemidae</taxon>
        <taxon>Diplonema</taxon>
    </lineage>
</organism>
<comment type="catalytic activity">
    <reaction evidence="1 8">
        <text>beta-D-fructose 1,6-bisphosphate = D-glyceraldehyde 3-phosphate + dihydroxyacetone phosphate</text>
        <dbReference type="Rhea" id="RHEA:14729"/>
        <dbReference type="ChEBI" id="CHEBI:32966"/>
        <dbReference type="ChEBI" id="CHEBI:57642"/>
        <dbReference type="ChEBI" id="CHEBI:59776"/>
        <dbReference type="EC" id="4.1.2.13"/>
    </reaction>
</comment>
<evidence type="ECO:0000256" key="9">
    <source>
        <dbReference type="RuleBase" id="RU004257"/>
    </source>
</evidence>
<gene>
    <name evidence="10" type="primary">ald</name>
</gene>
<dbReference type="EC" id="4.1.2.13" evidence="4 8"/>
<dbReference type="EMBL" id="AB550707">
    <property type="protein sequence ID" value="BAJ18123.1"/>
    <property type="molecule type" value="mRNA"/>
</dbReference>
<proteinExistence type="evidence at transcript level"/>
<evidence type="ECO:0000256" key="4">
    <source>
        <dbReference type="ARBA" id="ARBA00013068"/>
    </source>
</evidence>
<dbReference type="CDD" id="cd00948">
    <property type="entry name" value="FBP_aldolase_I_a"/>
    <property type="match status" value="1"/>
</dbReference>
<dbReference type="SUPFAM" id="SSF51569">
    <property type="entry name" value="Aldolase"/>
    <property type="match status" value="1"/>
</dbReference>
<dbReference type="Pfam" id="PF00274">
    <property type="entry name" value="Glycolytic"/>
    <property type="match status" value="1"/>
</dbReference>
<keyword evidence="5 8" id="KW-0324">Glycolysis</keyword>
<name>E0D6T1_9EUGL</name>
<comment type="pathway">
    <text evidence="2 9">Carbohydrate degradation; glycolysis; D-glyceraldehyde 3-phosphate and glycerone phosphate from D-glucose: step 4/4.</text>
</comment>
<keyword evidence="7" id="KW-0704">Schiff base</keyword>
<evidence type="ECO:0000256" key="2">
    <source>
        <dbReference type="ARBA" id="ARBA00004714"/>
    </source>
</evidence>
<dbReference type="NCBIfam" id="NF033379">
    <property type="entry name" value="FrucBisAld_I"/>
    <property type="match status" value="1"/>
</dbReference>
<comment type="similarity">
    <text evidence="3 8">Belongs to the class I fructose-bisphosphate aldolase family.</text>
</comment>
<evidence type="ECO:0000256" key="8">
    <source>
        <dbReference type="RuleBase" id="RU003994"/>
    </source>
</evidence>
<keyword evidence="6 8" id="KW-0456">Lyase</keyword>
<dbReference type="InterPro" id="IPR000741">
    <property type="entry name" value="FBA_I"/>
</dbReference>
<accession>E0D6T1</accession>
<dbReference type="InterPro" id="IPR013785">
    <property type="entry name" value="Aldolase_TIM"/>
</dbReference>
<evidence type="ECO:0000256" key="5">
    <source>
        <dbReference type="ARBA" id="ARBA00023152"/>
    </source>
</evidence>
<dbReference type="PANTHER" id="PTHR11627">
    <property type="entry name" value="FRUCTOSE-BISPHOSPHATE ALDOLASE"/>
    <property type="match status" value="1"/>
</dbReference>
<protein>
    <recommendedName>
        <fullName evidence="4 8">Fructose-bisphosphate aldolase</fullName>
        <ecNumber evidence="4 8">4.1.2.13</ecNumber>
    </recommendedName>
</protein>
<dbReference type="GO" id="GO:0006096">
    <property type="term" value="P:glycolytic process"/>
    <property type="evidence" value="ECO:0007669"/>
    <property type="project" value="UniProtKB-UniPathway"/>
</dbReference>
<dbReference type="InterPro" id="IPR029768">
    <property type="entry name" value="Aldolase_I_AS"/>
</dbReference>
<dbReference type="GO" id="GO:0004332">
    <property type="term" value="F:fructose-bisphosphate aldolase activity"/>
    <property type="evidence" value="ECO:0007669"/>
    <property type="project" value="UniProtKB-EC"/>
</dbReference>
<evidence type="ECO:0000256" key="3">
    <source>
        <dbReference type="ARBA" id="ARBA00010387"/>
    </source>
</evidence>
<evidence type="ECO:0000256" key="1">
    <source>
        <dbReference type="ARBA" id="ARBA00000441"/>
    </source>
</evidence>
<dbReference type="UniPathway" id="UPA00109">
    <property type="reaction ID" value="UER00183"/>
</dbReference>
<dbReference type="PROSITE" id="PS00158">
    <property type="entry name" value="ALDOLASE_CLASS_I"/>
    <property type="match status" value="1"/>
</dbReference>
<evidence type="ECO:0000256" key="6">
    <source>
        <dbReference type="ARBA" id="ARBA00023239"/>
    </source>
</evidence>
<evidence type="ECO:0000256" key="7">
    <source>
        <dbReference type="ARBA" id="ARBA00023270"/>
    </source>
</evidence>
<dbReference type="Gene3D" id="3.20.20.70">
    <property type="entry name" value="Aldolase class I"/>
    <property type="match status" value="1"/>
</dbReference>